<evidence type="ECO:0000256" key="11">
    <source>
        <dbReference type="ARBA" id="ARBA00049003"/>
    </source>
</evidence>
<dbReference type="Gene3D" id="3.30.200.20">
    <property type="entry name" value="Phosphorylase Kinase, domain 1"/>
    <property type="match status" value="1"/>
</dbReference>
<keyword evidence="5" id="KW-0723">Serine/threonine-protein kinase</keyword>
<evidence type="ECO:0000256" key="5">
    <source>
        <dbReference type="ARBA" id="ARBA00022527"/>
    </source>
</evidence>
<proteinExistence type="inferred from homology"/>
<dbReference type="FunFam" id="1.10.510.10:FF:000202">
    <property type="entry name" value="Dual specificity testis-specific protein kinase 2"/>
    <property type="match status" value="1"/>
</dbReference>
<accession>A0A9P0IAK5</accession>
<dbReference type="PROSITE" id="PS00109">
    <property type="entry name" value="PROTEIN_KINASE_TYR"/>
    <property type="match status" value="1"/>
</dbReference>
<sequence length="717" mass="78518">MILVTNKTSGKVMVLKMNQQRANRPNMLREVQLMNKLKHPNILGFMGVCVHEGQLHALTEYMEGGSLEQLILSRPPEPLPQPLRVSLAADVAEGMMYLHSLGVFHRDLTTKNVLLRKYGEGDYMAVVADFGLAAKIPHPVNGYRLPSVGSPWWMSPECLRGRWYDHRSDIFSYGIILCQLIARVDADPDVLPRTDNFGLNYMAFVELCDEDTVPDFLRLTFNCCIYEPKARPLFPEIVSKLAEVKESLDDATWGSHSTNNHHESEDADSSGPRSCPGLYAWRRPQRFRSEGSPRHNDHDQRQYTTLYSAAHTASAHCNQCRNQSLSVQCNTGARCPNWSGAARAGPAPPAPPPPPRTAPPGRWGPARGPRGPPRPAWRACTAWRTSCCCGDAHAAPTAARRPLDTFRGVKKILEPHPGSASCASLASPPRAASRALEAADDARAASLPSSPALSRRGSLDARAPRSPAHELRRRASCESGIFSVANEELCPARAGAKPRAAVCPCSLVGCHRCWWWRRDPDVSEATPGPAPTGEARARLCADCLLQYDRALDARPPRRAPLDDSALSAPSGSLRSLDEDAATFLCGRRDVEAEAEAGAAELCEYHILAACCCAAGWTRRARAGPSKRSSSVYTDSSEDVASLAGSDSLYMEERLPRAARSLQIRQMVEYFERAGAGQPCERLRPTARLRLAPRKAAARLTLCEGAVRSKLPLFDSRS</sequence>
<reference evidence="16" key="1">
    <citation type="submission" date="2022-02" db="EMBL/GenBank/DDBJ databases">
        <authorList>
            <person name="King R."/>
        </authorList>
    </citation>
    <scope>NUCLEOTIDE SEQUENCE</scope>
</reference>
<feature type="compositionally biased region" description="Pro residues" evidence="14">
    <location>
        <begin position="346"/>
        <end position="358"/>
    </location>
</feature>
<feature type="domain" description="Protein kinase" evidence="15">
    <location>
        <begin position="1"/>
        <end position="248"/>
    </location>
</feature>
<feature type="region of interest" description="Disordered" evidence="14">
    <location>
        <begin position="433"/>
        <end position="472"/>
    </location>
</feature>
<feature type="compositionally biased region" description="Basic and acidic residues" evidence="14">
    <location>
        <begin position="457"/>
        <end position="472"/>
    </location>
</feature>
<comment type="cofactor">
    <cofactor evidence="2">
        <name>Mg(2+)</name>
        <dbReference type="ChEBI" id="CHEBI:18420"/>
    </cofactor>
</comment>
<dbReference type="GO" id="GO:0005524">
    <property type="term" value="F:ATP binding"/>
    <property type="evidence" value="ECO:0007669"/>
    <property type="project" value="UniProtKB-KW"/>
</dbReference>
<evidence type="ECO:0000259" key="15">
    <source>
        <dbReference type="PROSITE" id="PS50011"/>
    </source>
</evidence>
<keyword evidence="8" id="KW-0418">Kinase</keyword>
<dbReference type="InterPro" id="IPR001245">
    <property type="entry name" value="Ser-Thr/Tyr_kinase_cat_dom"/>
</dbReference>
<evidence type="ECO:0000256" key="4">
    <source>
        <dbReference type="ARBA" id="ARBA00013203"/>
    </source>
</evidence>
<dbReference type="Gene3D" id="1.10.510.10">
    <property type="entry name" value="Transferase(Phosphotransferase) domain 1"/>
    <property type="match status" value="1"/>
</dbReference>
<comment type="similarity">
    <text evidence="3">Belongs to the protein kinase superfamily. TKL Ser/Thr protein kinase family.</text>
</comment>
<keyword evidence="17" id="KW-1185">Reference proteome</keyword>
<evidence type="ECO:0000256" key="9">
    <source>
        <dbReference type="ARBA" id="ARBA00022840"/>
    </source>
</evidence>
<dbReference type="GO" id="GO:0004712">
    <property type="term" value="F:protein serine/threonine/tyrosine kinase activity"/>
    <property type="evidence" value="ECO:0007669"/>
    <property type="project" value="UniProtKB-EC"/>
</dbReference>
<comment type="cofactor">
    <cofactor evidence="1">
        <name>Mn(2+)</name>
        <dbReference type="ChEBI" id="CHEBI:29035"/>
    </cofactor>
</comment>
<feature type="compositionally biased region" description="Low complexity" evidence="14">
    <location>
        <begin position="444"/>
        <end position="456"/>
    </location>
</feature>
<keyword evidence="6" id="KW-0808">Transferase</keyword>
<dbReference type="GO" id="GO:0030036">
    <property type="term" value="P:actin cytoskeleton organization"/>
    <property type="evidence" value="ECO:0007669"/>
    <property type="project" value="TreeGrafter"/>
</dbReference>
<keyword evidence="7" id="KW-0547">Nucleotide-binding</keyword>
<dbReference type="InterPro" id="IPR000719">
    <property type="entry name" value="Prot_kinase_dom"/>
</dbReference>
<evidence type="ECO:0000256" key="13">
    <source>
        <dbReference type="ARBA" id="ARBA00051680"/>
    </source>
</evidence>
<keyword evidence="10" id="KW-0464">Manganese</keyword>
<comment type="catalytic activity">
    <reaction evidence="11">
        <text>L-seryl-[protein] + ATP = O-phospho-L-seryl-[protein] + ADP + H(+)</text>
        <dbReference type="Rhea" id="RHEA:17989"/>
        <dbReference type="Rhea" id="RHEA-COMP:9863"/>
        <dbReference type="Rhea" id="RHEA-COMP:11604"/>
        <dbReference type="ChEBI" id="CHEBI:15378"/>
        <dbReference type="ChEBI" id="CHEBI:29999"/>
        <dbReference type="ChEBI" id="CHEBI:30616"/>
        <dbReference type="ChEBI" id="CHEBI:83421"/>
        <dbReference type="ChEBI" id="CHEBI:456216"/>
        <dbReference type="EC" id="2.7.12.1"/>
    </reaction>
</comment>
<protein>
    <recommendedName>
        <fullName evidence="4">dual-specificity kinase</fullName>
        <ecNumber evidence="4">2.7.12.1</ecNumber>
    </recommendedName>
</protein>
<dbReference type="PANTHER" id="PTHR46485">
    <property type="entry name" value="LIM DOMAIN KINASE 1"/>
    <property type="match status" value="1"/>
</dbReference>
<dbReference type="PANTHER" id="PTHR46485:SF5">
    <property type="entry name" value="CENTER DIVIDER, ISOFORM A"/>
    <property type="match status" value="1"/>
</dbReference>
<dbReference type="Pfam" id="PF07714">
    <property type="entry name" value="PK_Tyr_Ser-Thr"/>
    <property type="match status" value="1"/>
</dbReference>
<dbReference type="InterPro" id="IPR050940">
    <property type="entry name" value="Actin_reg-Ser/Thr_kinase"/>
</dbReference>
<keyword evidence="9" id="KW-0067">ATP-binding</keyword>
<dbReference type="GO" id="GO:0046872">
    <property type="term" value="F:metal ion binding"/>
    <property type="evidence" value="ECO:0007669"/>
    <property type="project" value="UniProtKB-KW"/>
</dbReference>
<dbReference type="AlphaFoldDB" id="A0A9P0IAK5"/>
<dbReference type="InterPro" id="IPR011009">
    <property type="entry name" value="Kinase-like_dom_sf"/>
</dbReference>
<feature type="region of interest" description="Disordered" evidence="14">
    <location>
        <begin position="251"/>
        <end position="275"/>
    </location>
</feature>
<dbReference type="SUPFAM" id="SSF56112">
    <property type="entry name" value="Protein kinase-like (PK-like)"/>
    <property type="match status" value="1"/>
</dbReference>
<dbReference type="EC" id="2.7.12.1" evidence="4"/>
<organism evidence="16 17">
    <name type="scientific">Spodoptera littoralis</name>
    <name type="common">Egyptian cotton leafworm</name>
    <dbReference type="NCBI Taxonomy" id="7109"/>
    <lineage>
        <taxon>Eukaryota</taxon>
        <taxon>Metazoa</taxon>
        <taxon>Ecdysozoa</taxon>
        <taxon>Arthropoda</taxon>
        <taxon>Hexapoda</taxon>
        <taxon>Insecta</taxon>
        <taxon>Pterygota</taxon>
        <taxon>Neoptera</taxon>
        <taxon>Endopterygota</taxon>
        <taxon>Lepidoptera</taxon>
        <taxon>Glossata</taxon>
        <taxon>Ditrysia</taxon>
        <taxon>Noctuoidea</taxon>
        <taxon>Noctuidae</taxon>
        <taxon>Amphipyrinae</taxon>
        <taxon>Spodoptera</taxon>
    </lineage>
</organism>
<feature type="compositionally biased region" description="Low complexity" evidence="14">
    <location>
        <begin position="359"/>
        <end position="369"/>
    </location>
</feature>
<evidence type="ECO:0000256" key="12">
    <source>
        <dbReference type="ARBA" id="ARBA00049308"/>
    </source>
</evidence>
<gene>
    <name evidence="16" type="ORF">SPLIT_LOCUS9433</name>
</gene>
<evidence type="ECO:0000313" key="17">
    <source>
        <dbReference type="Proteomes" id="UP001153321"/>
    </source>
</evidence>
<evidence type="ECO:0000256" key="6">
    <source>
        <dbReference type="ARBA" id="ARBA00022679"/>
    </source>
</evidence>
<evidence type="ECO:0000313" key="16">
    <source>
        <dbReference type="EMBL" id="CAH1644079.1"/>
    </source>
</evidence>
<dbReference type="GO" id="GO:0004674">
    <property type="term" value="F:protein serine/threonine kinase activity"/>
    <property type="evidence" value="ECO:0007669"/>
    <property type="project" value="UniProtKB-KW"/>
</dbReference>
<evidence type="ECO:0000256" key="10">
    <source>
        <dbReference type="ARBA" id="ARBA00023211"/>
    </source>
</evidence>
<comment type="catalytic activity">
    <reaction evidence="12">
        <text>L-threonyl-[protein] + ATP = O-phospho-L-threonyl-[protein] + ADP + H(+)</text>
        <dbReference type="Rhea" id="RHEA:46608"/>
        <dbReference type="Rhea" id="RHEA-COMP:11060"/>
        <dbReference type="Rhea" id="RHEA-COMP:11605"/>
        <dbReference type="ChEBI" id="CHEBI:15378"/>
        <dbReference type="ChEBI" id="CHEBI:30013"/>
        <dbReference type="ChEBI" id="CHEBI:30616"/>
        <dbReference type="ChEBI" id="CHEBI:61977"/>
        <dbReference type="ChEBI" id="CHEBI:456216"/>
        <dbReference type="EC" id="2.7.12.1"/>
    </reaction>
</comment>
<dbReference type="EMBL" id="LR824535">
    <property type="protein sequence ID" value="CAH1644079.1"/>
    <property type="molecule type" value="Genomic_DNA"/>
</dbReference>
<evidence type="ECO:0000256" key="14">
    <source>
        <dbReference type="SAM" id="MobiDB-lite"/>
    </source>
</evidence>
<name>A0A9P0IAK5_SPOLI</name>
<dbReference type="Proteomes" id="UP001153321">
    <property type="component" value="Chromosome 4"/>
</dbReference>
<dbReference type="PROSITE" id="PS50011">
    <property type="entry name" value="PROTEIN_KINASE_DOM"/>
    <property type="match status" value="1"/>
</dbReference>
<evidence type="ECO:0000256" key="8">
    <source>
        <dbReference type="ARBA" id="ARBA00022777"/>
    </source>
</evidence>
<evidence type="ECO:0000256" key="7">
    <source>
        <dbReference type="ARBA" id="ARBA00022741"/>
    </source>
</evidence>
<dbReference type="GO" id="GO:0005737">
    <property type="term" value="C:cytoplasm"/>
    <property type="evidence" value="ECO:0007669"/>
    <property type="project" value="TreeGrafter"/>
</dbReference>
<evidence type="ECO:0000256" key="3">
    <source>
        <dbReference type="ARBA" id="ARBA00005843"/>
    </source>
</evidence>
<evidence type="ECO:0000256" key="2">
    <source>
        <dbReference type="ARBA" id="ARBA00001946"/>
    </source>
</evidence>
<comment type="catalytic activity">
    <reaction evidence="13">
        <text>L-tyrosyl-[protein] + ATP = O-phospho-L-tyrosyl-[protein] + ADP + H(+)</text>
        <dbReference type="Rhea" id="RHEA:10596"/>
        <dbReference type="Rhea" id="RHEA-COMP:10136"/>
        <dbReference type="Rhea" id="RHEA-COMP:20101"/>
        <dbReference type="ChEBI" id="CHEBI:15378"/>
        <dbReference type="ChEBI" id="CHEBI:30616"/>
        <dbReference type="ChEBI" id="CHEBI:46858"/>
        <dbReference type="ChEBI" id="CHEBI:61978"/>
        <dbReference type="ChEBI" id="CHEBI:456216"/>
        <dbReference type="EC" id="2.7.12.1"/>
    </reaction>
</comment>
<feature type="region of interest" description="Disordered" evidence="14">
    <location>
        <begin position="340"/>
        <end position="375"/>
    </location>
</feature>
<evidence type="ECO:0000256" key="1">
    <source>
        <dbReference type="ARBA" id="ARBA00001936"/>
    </source>
</evidence>
<dbReference type="InterPro" id="IPR008266">
    <property type="entry name" value="Tyr_kinase_AS"/>
</dbReference>
<dbReference type="GO" id="GO:0005634">
    <property type="term" value="C:nucleus"/>
    <property type="evidence" value="ECO:0007669"/>
    <property type="project" value="TreeGrafter"/>
</dbReference>